<evidence type="ECO:0000256" key="1">
    <source>
        <dbReference type="ARBA" id="ARBA00007957"/>
    </source>
</evidence>
<evidence type="ECO:0008006" key="8">
    <source>
        <dbReference type="Google" id="ProtNLM"/>
    </source>
</evidence>
<name>A0A381W2S8_9ZZZZ</name>
<accession>A0A381W2S8</accession>
<dbReference type="CDD" id="cd07153">
    <property type="entry name" value="Fur_like"/>
    <property type="match status" value="1"/>
</dbReference>
<dbReference type="InterPro" id="IPR043135">
    <property type="entry name" value="Fur_C"/>
</dbReference>
<evidence type="ECO:0000256" key="3">
    <source>
        <dbReference type="ARBA" id="ARBA00022833"/>
    </source>
</evidence>
<dbReference type="GO" id="GO:0003700">
    <property type="term" value="F:DNA-binding transcription factor activity"/>
    <property type="evidence" value="ECO:0007669"/>
    <property type="project" value="InterPro"/>
</dbReference>
<sequence length="121" mass="14338">MRYSHQREIIRKIVQSTNSHPTADWIFHQAKVKIPNISLGTVYRNLKQLEDKRVIRTIYDGTIARYDWNNNPHDHLKCNICGDLFDVHLFDDNIRNTVKKKYNFDVDNVEMTIIGKCQKHA</sequence>
<organism evidence="7">
    <name type="scientific">marine metagenome</name>
    <dbReference type="NCBI Taxonomy" id="408172"/>
    <lineage>
        <taxon>unclassified sequences</taxon>
        <taxon>metagenomes</taxon>
        <taxon>ecological metagenomes</taxon>
    </lineage>
</organism>
<dbReference type="GO" id="GO:0008270">
    <property type="term" value="F:zinc ion binding"/>
    <property type="evidence" value="ECO:0007669"/>
    <property type="project" value="TreeGrafter"/>
</dbReference>
<evidence type="ECO:0000256" key="6">
    <source>
        <dbReference type="ARBA" id="ARBA00023163"/>
    </source>
</evidence>
<evidence type="ECO:0000313" key="7">
    <source>
        <dbReference type="EMBL" id="SVA46268.1"/>
    </source>
</evidence>
<keyword evidence="4" id="KW-0805">Transcription regulation</keyword>
<evidence type="ECO:0000256" key="2">
    <source>
        <dbReference type="ARBA" id="ARBA00022491"/>
    </source>
</evidence>
<proteinExistence type="inferred from homology"/>
<dbReference type="GO" id="GO:0000976">
    <property type="term" value="F:transcription cis-regulatory region binding"/>
    <property type="evidence" value="ECO:0007669"/>
    <property type="project" value="TreeGrafter"/>
</dbReference>
<dbReference type="Gene3D" id="3.30.1490.190">
    <property type="match status" value="1"/>
</dbReference>
<dbReference type="AlphaFoldDB" id="A0A381W2S8"/>
<dbReference type="GO" id="GO:1900376">
    <property type="term" value="P:regulation of secondary metabolite biosynthetic process"/>
    <property type="evidence" value="ECO:0007669"/>
    <property type="project" value="TreeGrafter"/>
</dbReference>
<keyword evidence="2" id="KW-0678">Repressor</keyword>
<evidence type="ECO:0000256" key="4">
    <source>
        <dbReference type="ARBA" id="ARBA00023015"/>
    </source>
</evidence>
<comment type="similarity">
    <text evidence="1">Belongs to the Fur family.</text>
</comment>
<dbReference type="PANTHER" id="PTHR33202">
    <property type="entry name" value="ZINC UPTAKE REGULATION PROTEIN"/>
    <property type="match status" value="1"/>
</dbReference>
<keyword evidence="5" id="KW-0238">DNA-binding</keyword>
<dbReference type="InterPro" id="IPR002481">
    <property type="entry name" value="FUR"/>
</dbReference>
<dbReference type="GO" id="GO:0045892">
    <property type="term" value="P:negative regulation of DNA-templated transcription"/>
    <property type="evidence" value="ECO:0007669"/>
    <property type="project" value="TreeGrafter"/>
</dbReference>
<protein>
    <recommendedName>
        <fullName evidence="8">Transcriptional repressor</fullName>
    </recommendedName>
</protein>
<keyword evidence="3" id="KW-0862">Zinc</keyword>
<evidence type="ECO:0000256" key="5">
    <source>
        <dbReference type="ARBA" id="ARBA00023125"/>
    </source>
</evidence>
<dbReference type="PANTHER" id="PTHR33202:SF7">
    <property type="entry name" value="FERRIC UPTAKE REGULATION PROTEIN"/>
    <property type="match status" value="1"/>
</dbReference>
<dbReference type="InterPro" id="IPR036388">
    <property type="entry name" value="WH-like_DNA-bd_sf"/>
</dbReference>
<gene>
    <name evidence="7" type="ORF">METZ01_LOCUS99122</name>
</gene>
<dbReference type="EMBL" id="UINC01010401">
    <property type="protein sequence ID" value="SVA46268.1"/>
    <property type="molecule type" value="Genomic_DNA"/>
</dbReference>
<dbReference type="Gene3D" id="1.10.10.10">
    <property type="entry name" value="Winged helix-like DNA-binding domain superfamily/Winged helix DNA-binding domain"/>
    <property type="match status" value="1"/>
</dbReference>
<dbReference type="SUPFAM" id="SSF46785">
    <property type="entry name" value="Winged helix' DNA-binding domain"/>
    <property type="match status" value="1"/>
</dbReference>
<dbReference type="InterPro" id="IPR036390">
    <property type="entry name" value="WH_DNA-bd_sf"/>
</dbReference>
<reference evidence="7" key="1">
    <citation type="submission" date="2018-05" db="EMBL/GenBank/DDBJ databases">
        <authorList>
            <person name="Lanie J.A."/>
            <person name="Ng W.-L."/>
            <person name="Kazmierczak K.M."/>
            <person name="Andrzejewski T.M."/>
            <person name="Davidsen T.M."/>
            <person name="Wayne K.J."/>
            <person name="Tettelin H."/>
            <person name="Glass J.I."/>
            <person name="Rusch D."/>
            <person name="Podicherti R."/>
            <person name="Tsui H.-C.T."/>
            <person name="Winkler M.E."/>
        </authorList>
    </citation>
    <scope>NUCLEOTIDE SEQUENCE</scope>
</reference>
<keyword evidence="6" id="KW-0804">Transcription</keyword>
<dbReference type="Pfam" id="PF01475">
    <property type="entry name" value="FUR"/>
    <property type="match status" value="1"/>
</dbReference>